<protein>
    <recommendedName>
        <fullName evidence="2">SWIM-type domain-containing protein</fullName>
    </recommendedName>
</protein>
<dbReference type="EMBL" id="GGMR01017452">
    <property type="protein sequence ID" value="MBY30071.1"/>
    <property type="molecule type" value="Transcribed_RNA"/>
</dbReference>
<dbReference type="PANTHER" id="PTHR33977">
    <property type="entry name" value="ZINC ION BINDING PROTEIN"/>
    <property type="match status" value="1"/>
</dbReference>
<evidence type="ECO:0000313" key="3">
    <source>
        <dbReference type="EMBL" id="MBY30071.1"/>
    </source>
</evidence>
<feature type="domain" description="SWIM-type" evidence="2">
    <location>
        <begin position="244"/>
        <end position="276"/>
    </location>
</feature>
<gene>
    <name evidence="3" type="ORF">g.21537</name>
</gene>
<proteinExistence type="predicted"/>
<organism evidence="3">
    <name type="scientific">Schizaphis graminum</name>
    <name type="common">Green bug aphid</name>
    <dbReference type="NCBI Taxonomy" id="13262"/>
    <lineage>
        <taxon>Eukaryota</taxon>
        <taxon>Metazoa</taxon>
        <taxon>Ecdysozoa</taxon>
        <taxon>Arthropoda</taxon>
        <taxon>Hexapoda</taxon>
        <taxon>Insecta</taxon>
        <taxon>Pterygota</taxon>
        <taxon>Neoptera</taxon>
        <taxon>Paraneoptera</taxon>
        <taxon>Hemiptera</taxon>
        <taxon>Sternorrhyncha</taxon>
        <taxon>Aphidomorpha</taxon>
        <taxon>Aphidoidea</taxon>
        <taxon>Aphididae</taxon>
        <taxon>Aphidini</taxon>
        <taxon>Schizaphis</taxon>
    </lineage>
</organism>
<dbReference type="PROSITE" id="PS50966">
    <property type="entry name" value="ZF_SWIM"/>
    <property type="match status" value="1"/>
</dbReference>
<evidence type="ECO:0000259" key="2">
    <source>
        <dbReference type="PROSITE" id="PS50966"/>
    </source>
</evidence>
<keyword evidence="1" id="KW-0862">Zinc</keyword>
<dbReference type="PANTHER" id="PTHR33977:SF1">
    <property type="entry name" value="ZINC ION BINDING PROTEIN"/>
    <property type="match status" value="1"/>
</dbReference>
<sequence>MTIFFSKIKEVIGCLAPNVFMSDDAPAFWNAWIKTMYPIPKFHLLCKWHIDNNWRKNLKKIAGTQTVKANIYKTLRVLLEEPDQTQFEILLDSFLCKLQEEPALHDFKAYFVSHYVNRKKLWAACYRHQVMLNTNMVLEAFHKTLKYVYLKGKKNQRLDVLLWHLLKSVRDKNFERLVKLCNGGKVTHYINAINNRHRSATQIHKSNINKTSTITWTVKSESLAEEYLVKKCEPCACKVICVACKICVHLFSCTCYDYTIKNNMCKHIHAVKINDDQEDQIDVQTICINNPMENDEICMKMSSVQQITGPSTESIANKIQQLYSMFVSQGSKLNNEQLRNSD</sequence>
<name>A0A2S2PKT0_SCHGA</name>
<keyword evidence="1" id="KW-0479">Metal-binding</keyword>
<dbReference type="AlphaFoldDB" id="A0A2S2PKT0"/>
<keyword evidence="1" id="KW-0863">Zinc-finger</keyword>
<accession>A0A2S2PKT0</accession>
<dbReference type="GO" id="GO:0008270">
    <property type="term" value="F:zinc ion binding"/>
    <property type="evidence" value="ECO:0007669"/>
    <property type="project" value="UniProtKB-KW"/>
</dbReference>
<dbReference type="InterPro" id="IPR007527">
    <property type="entry name" value="Znf_SWIM"/>
</dbReference>
<evidence type="ECO:0000256" key="1">
    <source>
        <dbReference type="PROSITE-ProRule" id="PRU00325"/>
    </source>
</evidence>
<reference evidence="3" key="1">
    <citation type="submission" date="2018-04" db="EMBL/GenBank/DDBJ databases">
        <title>Transcriptome of Schizaphis graminum biotype I.</title>
        <authorList>
            <person name="Scully E.D."/>
            <person name="Geib S.M."/>
            <person name="Palmer N.A."/>
            <person name="Koch K."/>
            <person name="Bradshaw J."/>
            <person name="Heng-Moss T."/>
            <person name="Sarath G."/>
        </authorList>
    </citation>
    <scope>NUCLEOTIDE SEQUENCE</scope>
</reference>